<dbReference type="PANTHER" id="PTHR24198">
    <property type="entry name" value="ANKYRIN REPEAT AND PROTEIN KINASE DOMAIN-CONTAINING PROTEIN"/>
    <property type="match status" value="1"/>
</dbReference>
<dbReference type="Gene3D" id="1.25.40.20">
    <property type="entry name" value="Ankyrin repeat-containing domain"/>
    <property type="match status" value="2"/>
</dbReference>
<organism evidence="3 4">
    <name type="scientific">Physocladia obscura</name>
    <dbReference type="NCBI Taxonomy" id="109957"/>
    <lineage>
        <taxon>Eukaryota</taxon>
        <taxon>Fungi</taxon>
        <taxon>Fungi incertae sedis</taxon>
        <taxon>Chytridiomycota</taxon>
        <taxon>Chytridiomycota incertae sedis</taxon>
        <taxon>Chytridiomycetes</taxon>
        <taxon>Chytridiales</taxon>
        <taxon>Chytriomycetaceae</taxon>
        <taxon>Physocladia</taxon>
    </lineage>
</organism>
<dbReference type="InterPro" id="IPR036770">
    <property type="entry name" value="Ankyrin_rpt-contain_sf"/>
</dbReference>
<name>A0AAD5STZ4_9FUNG</name>
<evidence type="ECO:0000256" key="1">
    <source>
        <dbReference type="ARBA" id="ARBA00022737"/>
    </source>
</evidence>
<keyword evidence="1" id="KW-0677">Repeat</keyword>
<dbReference type="InterPro" id="IPR002110">
    <property type="entry name" value="Ankyrin_rpt"/>
</dbReference>
<evidence type="ECO:0008006" key="5">
    <source>
        <dbReference type="Google" id="ProtNLM"/>
    </source>
</evidence>
<dbReference type="EMBL" id="JADGJH010001969">
    <property type="protein sequence ID" value="KAJ3106176.1"/>
    <property type="molecule type" value="Genomic_DNA"/>
</dbReference>
<evidence type="ECO:0000313" key="3">
    <source>
        <dbReference type="EMBL" id="KAJ3106176.1"/>
    </source>
</evidence>
<reference evidence="3" key="1">
    <citation type="submission" date="2020-05" db="EMBL/GenBank/DDBJ databases">
        <title>Phylogenomic resolution of chytrid fungi.</title>
        <authorList>
            <person name="Stajich J.E."/>
            <person name="Amses K."/>
            <person name="Simmons R."/>
            <person name="Seto K."/>
            <person name="Myers J."/>
            <person name="Bonds A."/>
            <person name="Quandt C.A."/>
            <person name="Barry K."/>
            <person name="Liu P."/>
            <person name="Grigoriev I."/>
            <person name="Longcore J.E."/>
            <person name="James T.Y."/>
        </authorList>
    </citation>
    <scope>NUCLEOTIDE SEQUENCE</scope>
    <source>
        <strain evidence="3">JEL0513</strain>
    </source>
</reference>
<evidence type="ECO:0000313" key="4">
    <source>
        <dbReference type="Proteomes" id="UP001211907"/>
    </source>
</evidence>
<comment type="caution">
    <text evidence="3">The sequence shown here is derived from an EMBL/GenBank/DDBJ whole genome shotgun (WGS) entry which is preliminary data.</text>
</comment>
<keyword evidence="4" id="KW-1185">Reference proteome</keyword>
<dbReference type="PANTHER" id="PTHR24198:SF165">
    <property type="entry name" value="ANKYRIN REPEAT-CONTAINING PROTEIN-RELATED"/>
    <property type="match status" value="1"/>
</dbReference>
<evidence type="ECO:0000256" key="2">
    <source>
        <dbReference type="ARBA" id="ARBA00023043"/>
    </source>
</evidence>
<dbReference type="Pfam" id="PF12796">
    <property type="entry name" value="Ank_2"/>
    <property type="match status" value="1"/>
</dbReference>
<dbReference type="SUPFAM" id="SSF48403">
    <property type="entry name" value="Ankyrin repeat"/>
    <property type="match status" value="1"/>
</dbReference>
<sequence length="392" mass="43967">MYQITASRTFQSLPAEIKVLISTFVHPHKLHTLRRLSRHPELYCYVQQPSFAFTLANIQRTVTFTSKTISTTETTTSTLDDIYSHANLTNIAWSRLGVSYMAALLAILGGGVSVQALTILGIEYTDASTIDPDSSLAAALLPDALSLLIRNASSCKSFIPQDCWSRCDSLAVQITAISGWTHVFADFVDHVPNFLQNYGNFALDFAAANNCTHLVDAILKYHRLDSCAVDLGRDDSFAFRMACLYGHVDVVRAILDASAFWRRRWQHQQQHLLQPCNGNQSNFSKESVLKVTACDNYALIRACQNGHTEVVRLLLSECRELNPMDFNARALIIAIENRQVDVVALLLKDERVDWTILPQDYQCVLIPFIQYLGLNNMNNCPKNQVQNHLLVA</sequence>
<dbReference type="Proteomes" id="UP001211907">
    <property type="component" value="Unassembled WGS sequence"/>
</dbReference>
<proteinExistence type="predicted"/>
<dbReference type="AlphaFoldDB" id="A0AAD5STZ4"/>
<dbReference type="SMART" id="SM00248">
    <property type="entry name" value="ANK"/>
    <property type="match status" value="4"/>
</dbReference>
<protein>
    <recommendedName>
        <fullName evidence="5">Ankyrin</fullName>
    </recommendedName>
</protein>
<accession>A0AAD5STZ4</accession>
<keyword evidence="2" id="KW-0040">ANK repeat</keyword>
<gene>
    <name evidence="3" type="ORF">HK100_003767</name>
</gene>